<feature type="signal peptide" evidence="1">
    <location>
        <begin position="1"/>
        <end position="24"/>
    </location>
</feature>
<comment type="caution">
    <text evidence="2">The sequence shown here is derived from an EMBL/GenBank/DDBJ whole genome shotgun (WGS) entry which is preliminary data.</text>
</comment>
<organism evidence="2 3">
    <name type="scientific">Micromonospora azadirachtae</name>
    <dbReference type="NCBI Taxonomy" id="1970735"/>
    <lineage>
        <taxon>Bacteria</taxon>
        <taxon>Bacillati</taxon>
        <taxon>Actinomycetota</taxon>
        <taxon>Actinomycetes</taxon>
        <taxon>Micromonosporales</taxon>
        <taxon>Micromonosporaceae</taxon>
        <taxon>Micromonospora</taxon>
    </lineage>
</organism>
<protein>
    <submittedName>
        <fullName evidence="2">Uncharacterized protein</fullName>
    </submittedName>
</protein>
<dbReference type="Proteomes" id="UP001597053">
    <property type="component" value="Unassembled WGS sequence"/>
</dbReference>
<name>A0ABW3A2U1_9ACTN</name>
<gene>
    <name evidence="2" type="ORF">ACFQZ8_15190</name>
</gene>
<feature type="non-terminal residue" evidence="2">
    <location>
        <position position="101"/>
    </location>
</feature>
<evidence type="ECO:0000313" key="3">
    <source>
        <dbReference type="Proteomes" id="UP001597053"/>
    </source>
</evidence>
<accession>A0ABW3A2U1</accession>
<feature type="chain" id="PRO_5045260901" evidence="1">
    <location>
        <begin position="25"/>
        <end position="101"/>
    </location>
</feature>
<dbReference type="EMBL" id="JBHTHM010000739">
    <property type="protein sequence ID" value="MFD0785250.1"/>
    <property type="molecule type" value="Genomic_DNA"/>
</dbReference>
<keyword evidence="3" id="KW-1185">Reference proteome</keyword>
<evidence type="ECO:0000256" key="1">
    <source>
        <dbReference type="SAM" id="SignalP"/>
    </source>
</evidence>
<evidence type="ECO:0000313" key="2">
    <source>
        <dbReference type="EMBL" id="MFD0785250.1"/>
    </source>
</evidence>
<keyword evidence="1" id="KW-0732">Signal</keyword>
<reference evidence="3" key="1">
    <citation type="journal article" date="2019" name="Int. J. Syst. Evol. Microbiol.">
        <title>The Global Catalogue of Microorganisms (GCM) 10K type strain sequencing project: providing services to taxonomists for standard genome sequencing and annotation.</title>
        <authorList>
            <consortium name="The Broad Institute Genomics Platform"/>
            <consortium name="The Broad Institute Genome Sequencing Center for Infectious Disease"/>
            <person name="Wu L."/>
            <person name="Ma J."/>
        </authorList>
    </citation>
    <scope>NUCLEOTIDE SEQUENCE [LARGE SCALE GENOMIC DNA]</scope>
    <source>
        <strain evidence="3">JCM 32148</strain>
    </source>
</reference>
<proteinExistence type="predicted"/>
<sequence>MPVRLMAILAALVALLGVATPAQAHVRATSVAVDLRSQGDGVVAVVDVEYDVLARLLSLDGVLGPDAVGVDGAAAEVPTEVRRRSLDAHAKGVAAYVGERL</sequence>